<accession>A0A6C0DVY9</accession>
<name>A0A6C0DVY9_9ZZZZ</name>
<organism evidence="1">
    <name type="scientific">viral metagenome</name>
    <dbReference type="NCBI Taxonomy" id="1070528"/>
    <lineage>
        <taxon>unclassified sequences</taxon>
        <taxon>metagenomes</taxon>
        <taxon>organismal metagenomes</taxon>
    </lineage>
</organism>
<evidence type="ECO:0000313" key="1">
    <source>
        <dbReference type="EMBL" id="QHT20622.1"/>
    </source>
</evidence>
<proteinExistence type="predicted"/>
<protein>
    <submittedName>
        <fullName evidence="1">Uncharacterized protein</fullName>
    </submittedName>
</protein>
<sequence>MNNNYNRNITSYYPISCQNFIGHYCDFHEISTLPRDFLCDTSSCMIMLYWDFLQNKPNFIFYKDAFLRNCSHSQKHIVIKHLSAIVIQRQWKKYKENTLLHKHNAAKIIQRGMHNWLWKPVCKDGTMGINLRLGLKMIEDMNLNR</sequence>
<reference evidence="1" key="1">
    <citation type="journal article" date="2020" name="Nature">
        <title>Giant virus diversity and host interactions through global metagenomics.</title>
        <authorList>
            <person name="Schulz F."/>
            <person name="Roux S."/>
            <person name="Paez-Espino D."/>
            <person name="Jungbluth S."/>
            <person name="Walsh D.A."/>
            <person name="Denef V.J."/>
            <person name="McMahon K.D."/>
            <person name="Konstantinidis K.T."/>
            <person name="Eloe-Fadrosh E.A."/>
            <person name="Kyrpides N.C."/>
            <person name="Woyke T."/>
        </authorList>
    </citation>
    <scope>NUCLEOTIDE SEQUENCE</scope>
    <source>
        <strain evidence="1">GVMAG-M-3300023174-68</strain>
    </source>
</reference>
<dbReference type="AlphaFoldDB" id="A0A6C0DVY9"/>
<dbReference type="EMBL" id="MN739679">
    <property type="protein sequence ID" value="QHT20622.1"/>
    <property type="molecule type" value="Genomic_DNA"/>
</dbReference>